<gene>
    <name evidence="1" type="ORF">UFOVP110_114</name>
    <name evidence="2" type="ORF">UFOVP223_50</name>
</gene>
<reference evidence="1" key="1">
    <citation type="submission" date="2020-04" db="EMBL/GenBank/DDBJ databases">
        <authorList>
            <person name="Chiriac C."/>
            <person name="Salcher M."/>
            <person name="Ghai R."/>
            <person name="Kavagutti S V."/>
        </authorList>
    </citation>
    <scope>NUCLEOTIDE SEQUENCE</scope>
</reference>
<name>A0A6J5L824_9CAUD</name>
<evidence type="ECO:0000313" key="2">
    <source>
        <dbReference type="EMBL" id="CAB5219270.1"/>
    </source>
</evidence>
<dbReference type="EMBL" id="LR796220">
    <property type="protein sequence ID" value="CAB4128940.1"/>
    <property type="molecule type" value="Genomic_DNA"/>
</dbReference>
<protein>
    <submittedName>
        <fullName evidence="1">Uncharacterized protein</fullName>
    </submittedName>
</protein>
<dbReference type="EMBL" id="LR798276">
    <property type="protein sequence ID" value="CAB5219270.1"/>
    <property type="molecule type" value="Genomic_DNA"/>
</dbReference>
<sequence length="231" mass="24884">MSDTPNAYALRVRVLDGVAMSPLVSAHEPCAVRVRHGQHTGNAGGFFRERTGLGTGAWQHAPVFHTRTSLMWLTCVSPVCGDFPSQVRITEGNIMTNIMTGTTLDLAAIARETQARLASIAAAQAALDAAKAQEIVKPDLTAEQWLETSYEVTSLVPGQTVTISYVEVALQYQAHHAKGMKKNPRSVAIFEEMGAIMDIVGPLEFADGRSLKKTWSSIVTFVGGVMEEAAQ</sequence>
<accession>A0A6J5L824</accession>
<organism evidence="1">
    <name type="scientific">uncultured Caudovirales phage</name>
    <dbReference type="NCBI Taxonomy" id="2100421"/>
    <lineage>
        <taxon>Viruses</taxon>
        <taxon>Duplodnaviria</taxon>
        <taxon>Heunggongvirae</taxon>
        <taxon>Uroviricota</taxon>
        <taxon>Caudoviricetes</taxon>
        <taxon>Peduoviridae</taxon>
        <taxon>Maltschvirus</taxon>
        <taxon>Maltschvirus maltsch</taxon>
    </lineage>
</organism>
<evidence type="ECO:0000313" key="1">
    <source>
        <dbReference type="EMBL" id="CAB4128940.1"/>
    </source>
</evidence>
<proteinExistence type="predicted"/>